<evidence type="ECO:0000313" key="3">
    <source>
        <dbReference type="Proteomes" id="UP000324632"/>
    </source>
</evidence>
<gene>
    <name evidence="2" type="ORF">E1301_Tti014557</name>
</gene>
<evidence type="ECO:0000256" key="1">
    <source>
        <dbReference type="SAM" id="MobiDB-lite"/>
    </source>
</evidence>
<evidence type="ECO:0000313" key="2">
    <source>
        <dbReference type="EMBL" id="KAA0717666.1"/>
    </source>
</evidence>
<dbReference type="Proteomes" id="UP000324632">
    <property type="component" value="Chromosome 8"/>
</dbReference>
<reference evidence="2 3" key="1">
    <citation type="journal article" date="2019" name="Mol. Ecol. Resour.">
        <title>Chromosome-level genome assembly of Triplophysa tibetana, a fish adapted to the harsh high-altitude environment of the Tibetan Plateau.</title>
        <authorList>
            <person name="Yang X."/>
            <person name="Liu H."/>
            <person name="Ma Z."/>
            <person name="Zou Y."/>
            <person name="Zou M."/>
            <person name="Mao Y."/>
            <person name="Li X."/>
            <person name="Wang H."/>
            <person name="Chen T."/>
            <person name="Wang W."/>
            <person name="Yang R."/>
        </authorList>
    </citation>
    <scope>NUCLEOTIDE SEQUENCE [LARGE SCALE GENOMIC DNA]</scope>
    <source>
        <strain evidence="2">TTIB1903HZAU</strain>
        <tissue evidence="2">Muscle</tissue>
    </source>
</reference>
<feature type="region of interest" description="Disordered" evidence="1">
    <location>
        <begin position="1"/>
        <end position="44"/>
    </location>
</feature>
<organism evidence="2 3">
    <name type="scientific">Triplophysa tibetana</name>
    <dbReference type="NCBI Taxonomy" id="1572043"/>
    <lineage>
        <taxon>Eukaryota</taxon>
        <taxon>Metazoa</taxon>
        <taxon>Chordata</taxon>
        <taxon>Craniata</taxon>
        <taxon>Vertebrata</taxon>
        <taxon>Euteleostomi</taxon>
        <taxon>Actinopterygii</taxon>
        <taxon>Neopterygii</taxon>
        <taxon>Teleostei</taxon>
        <taxon>Ostariophysi</taxon>
        <taxon>Cypriniformes</taxon>
        <taxon>Nemacheilidae</taxon>
        <taxon>Triplophysa</taxon>
    </lineage>
</organism>
<protein>
    <submittedName>
        <fullName evidence="2">Uncharacterized protein</fullName>
    </submittedName>
</protein>
<keyword evidence="3" id="KW-1185">Reference proteome</keyword>
<accession>A0A5A9PA18</accession>
<dbReference type="AlphaFoldDB" id="A0A5A9PA18"/>
<sequence length="451" mass="50174">MTARIGSLQQQNGRLGSNSSQWGLSAPRQQQRMNEQGGGARREEKEYCCTDVRGEGSTVWMDPAGLPDSCCPRGLEGSNVKEDTTGKHSVLTHNDKEPLVAQWNRSRSQQKDTIFSLIINVIFFLAESRDPGRFPSGLRGTIGIASEKERTKFDIASHNLSTQSHILISPGLQVSITCMQDFKSTELVYSTSKGWAANLRKGICADPIRFHAQVKTLSQGIYPVPTATESLTSATEVGRLTSAKPLEAHGCQSYTTISSSLRHDERAIWAHLEPVLKDVRESTVPFLSGIMRVTWNFAGKSHGKEARIFFRFVQGGADVQTPEHLYELLKEKESSLKYYWISDKDIERYDEALPDSVLAVKGTLKIHQVTTAQPGKIQHREISCFCSRPDIFQCHNPSEVDFQNTTKVPSTSPQAKENPKDLNGKFVLVEYDGQPFVGQVLKVVGNEIEMT</sequence>
<name>A0A5A9PA18_9TELE</name>
<comment type="caution">
    <text evidence="2">The sequence shown here is derived from an EMBL/GenBank/DDBJ whole genome shotgun (WGS) entry which is preliminary data.</text>
</comment>
<proteinExistence type="predicted"/>
<dbReference type="EMBL" id="SOYY01000008">
    <property type="protein sequence ID" value="KAA0717666.1"/>
    <property type="molecule type" value="Genomic_DNA"/>
</dbReference>
<feature type="compositionally biased region" description="Polar residues" evidence="1">
    <location>
        <begin position="7"/>
        <end position="34"/>
    </location>
</feature>